<evidence type="ECO:0000256" key="1">
    <source>
        <dbReference type="SAM" id="MobiDB-lite"/>
    </source>
</evidence>
<organism evidence="3 4">
    <name type="scientific">Nocardioides abyssi</name>
    <dbReference type="NCBI Taxonomy" id="3058370"/>
    <lineage>
        <taxon>Bacteria</taxon>
        <taxon>Bacillati</taxon>
        <taxon>Actinomycetota</taxon>
        <taxon>Actinomycetes</taxon>
        <taxon>Propionibacteriales</taxon>
        <taxon>Nocardioidaceae</taxon>
        <taxon>Nocardioides</taxon>
    </lineage>
</organism>
<accession>A0ABT8EW52</accession>
<evidence type="ECO:0000313" key="3">
    <source>
        <dbReference type="EMBL" id="MDN4162294.1"/>
    </source>
</evidence>
<name>A0ABT8EW52_9ACTN</name>
<dbReference type="InterPro" id="IPR057746">
    <property type="entry name" value="CpnT-like_N"/>
</dbReference>
<evidence type="ECO:0000313" key="4">
    <source>
        <dbReference type="Proteomes" id="UP001168537"/>
    </source>
</evidence>
<feature type="compositionally biased region" description="Basic and acidic residues" evidence="1">
    <location>
        <begin position="33"/>
        <end position="44"/>
    </location>
</feature>
<proteinExistence type="predicted"/>
<evidence type="ECO:0000259" key="2">
    <source>
        <dbReference type="Pfam" id="PF25547"/>
    </source>
</evidence>
<feature type="region of interest" description="Disordered" evidence="1">
    <location>
        <begin position="33"/>
        <end position="52"/>
    </location>
</feature>
<dbReference type="Pfam" id="PF25547">
    <property type="entry name" value="WXG100_2"/>
    <property type="match status" value="1"/>
</dbReference>
<comment type="caution">
    <text evidence="3">The sequence shown here is derived from an EMBL/GenBank/DDBJ whole genome shotgun (WGS) entry which is preliminary data.</text>
</comment>
<dbReference type="Proteomes" id="UP001168537">
    <property type="component" value="Unassembled WGS sequence"/>
</dbReference>
<gene>
    <name evidence="3" type="ORF">QWY29_13090</name>
</gene>
<feature type="domain" description="Outer membrane channel protein CpnT-like N-terminal" evidence="2">
    <location>
        <begin position="23"/>
        <end position="92"/>
    </location>
</feature>
<reference evidence="3" key="1">
    <citation type="submission" date="2023-06" db="EMBL/GenBank/DDBJ databases">
        <title>Draft genome sequence of Nocardioides sp. SOB72.</title>
        <authorList>
            <person name="Zhang G."/>
        </authorList>
    </citation>
    <scope>NUCLEOTIDE SEQUENCE</scope>
    <source>
        <strain evidence="3">SOB72</strain>
    </source>
</reference>
<sequence>MSVDTEIQGSPASIETAETWLRDQLAPALSDASDRLNEARRDAESSWDSEAGDQFAAAVRTGRDTTDDLETATKKMADDLGDFAEKLRTCQSDMATIRADARAAGLSVSGFVIADPGPGPARPPDGFTGTEAEVAAHNRDVAAYDAHQDLIRAYNHAASEAARIDRKYATACRALQDEYTVGQHASWIVTMGDVLGDLAAGVIGVSIARNQSALHGRARDLLGEAERAIRDLQANPDRYVKRKWFFFRTLDEARLEADRLAIQGKLDEAEDLLRRADDLDGGRLPRYLGRAGKILGPLGLGLGIYNDYQEGESATQIAVSQGGSLLAGVGAGAAVGAAVGSVVPVAGTAVGAAVGAVVGAGVSIFADGAIDSLFENGPDVGAAFEEGLGALADTGDAIADGVGGALDTVGGWLS</sequence>
<dbReference type="EMBL" id="JAUHJR010000005">
    <property type="protein sequence ID" value="MDN4162294.1"/>
    <property type="molecule type" value="Genomic_DNA"/>
</dbReference>
<keyword evidence="4" id="KW-1185">Reference proteome</keyword>
<protein>
    <recommendedName>
        <fullName evidence="2">Outer membrane channel protein CpnT-like N-terminal domain-containing protein</fullName>
    </recommendedName>
</protein>
<dbReference type="RefSeq" id="WP_300961462.1">
    <property type="nucleotide sequence ID" value="NZ_JAUHJR010000005.1"/>
</dbReference>